<organism evidence="1">
    <name type="scientific">Amphimedon queenslandica</name>
    <name type="common">Sponge</name>
    <dbReference type="NCBI Taxonomy" id="400682"/>
    <lineage>
        <taxon>Eukaryota</taxon>
        <taxon>Metazoa</taxon>
        <taxon>Porifera</taxon>
        <taxon>Demospongiae</taxon>
        <taxon>Heteroscleromorpha</taxon>
        <taxon>Haplosclerida</taxon>
        <taxon>Niphatidae</taxon>
        <taxon>Amphimedon</taxon>
    </lineage>
</organism>
<dbReference type="InParanoid" id="A0A1X7TMM8"/>
<evidence type="ECO:0000313" key="1">
    <source>
        <dbReference type="EnsemblMetazoa" id="Aqu2.1.15923_001"/>
    </source>
</evidence>
<accession>A0A1X7TMM8</accession>
<name>A0A1X7TMM8_AMPQE</name>
<dbReference type="AlphaFoldDB" id="A0A1X7TMM8"/>
<proteinExistence type="predicted"/>
<reference evidence="1" key="1">
    <citation type="submission" date="2017-05" db="UniProtKB">
        <authorList>
            <consortium name="EnsemblMetazoa"/>
        </authorList>
    </citation>
    <scope>IDENTIFICATION</scope>
</reference>
<protein>
    <submittedName>
        <fullName evidence="1">Uncharacterized protein</fullName>
    </submittedName>
</protein>
<dbReference type="EnsemblMetazoa" id="Aqu2.1.15923_001">
    <property type="protein sequence ID" value="Aqu2.1.15923_001"/>
    <property type="gene ID" value="Aqu2.1.15923"/>
</dbReference>
<sequence>MSTCRLQHKMLDATNAFNSLNRRVYYGYWPTIIKSFLQVKKDCFEEALKLFCDTNEKITM</sequence>